<feature type="compositionally biased region" description="Pro residues" evidence="5">
    <location>
        <begin position="153"/>
        <end position="167"/>
    </location>
</feature>
<name>A0ABT5JNY7_9SPHN</name>
<keyword evidence="3 4" id="KW-0450">Lipoyl</keyword>
<comment type="caution">
    <text evidence="8">The sequence shown here is derived from an EMBL/GenBank/DDBJ whole genome shotgun (WGS) entry which is preliminary data.</text>
</comment>
<dbReference type="Gene3D" id="2.40.50.100">
    <property type="match status" value="1"/>
</dbReference>
<dbReference type="InterPro" id="IPR011053">
    <property type="entry name" value="Single_hybrid_motif"/>
</dbReference>
<dbReference type="CDD" id="cd06849">
    <property type="entry name" value="lipoyl_domain"/>
    <property type="match status" value="1"/>
</dbReference>
<dbReference type="InterPro" id="IPR036625">
    <property type="entry name" value="E3-bd_dom_sf"/>
</dbReference>
<feature type="compositionally biased region" description="Low complexity" evidence="5">
    <location>
        <begin position="98"/>
        <end position="109"/>
    </location>
</feature>
<dbReference type="Pfam" id="PF00198">
    <property type="entry name" value="2-oxoacid_dh"/>
    <property type="match status" value="1"/>
</dbReference>
<dbReference type="PANTHER" id="PTHR23151">
    <property type="entry name" value="DIHYDROLIPOAMIDE ACETYL/SUCCINYL-TRANSFERASE-RELATED"/>
    <property type="match status" value="1"/>
</dbReference>
<feature type="region of interest" description="Disordered" evidence="5">
    <location>
        <begin position="220"/>
        <end position="239"/>
    </location>
</feature>
<evidence type="ECO:0000256" key="5">
    <source>
        <dbReference type="SAM" id="MobiDB-lite"/>
    </source>
</evidence>
<reference evidence="8 9" key="1">
    <citation type="submission" date="2022-10" db="EMBL/GenBank/DDBJ databases">
        <title>Erythrobacter sp. sf7 Genome sequencing.</title>
        <authorList>
            <person name="Park S."/>
        </authorList>
    </citation>
    <scope>NUCLEOTIDE SEQUENCE [LARGE SCALE GENOMIC DNA]</scope>
    <source>
        <strain evidence="9">sf7</strain>
    </source>
</reference>
<feature type="domain" description="Peripheral subunit-binding (PSBD)" evidence="7">
    <location>
        <begin position="176"/>
        <end position="213"/>
    </location>
</feature>
<comment type="similarity">
    <text evidence="2 4">Belongs to the 2-oxoacid dehydrogenase family.</text>
</comment>
<keyword evidence="4" id="KW-0012">Acyltransferase</keyword>
<dbReference type="PROSITE" id="PS51826">
    <property type="entry name" value="PSBD"/>
    <property type="match status" value="2"/>
</dbReference>
<dbReference type="Pfam" id="PF02817">
    <property type="entry name" value="E3_binding"/>
    <property type="match status" value="2"/>
</dbReference>
<feature type="region of interest" description="Disordered" evidence="5">
    <location>
        <begin position="84"/>
        <end position="109"/>
    </location>
</feature>
<evidence type="ECO:0000256" key="4">
    <source>
        <dbReference type="RuleBase" id="RU003423"/>
    </source>
</evidence>
<dbReference type="InterPro" id="IPR004167">
    <property type="entry name" value="PSBD"/>
</dbReference>
<dbReference type="InterPro" id="IPR001078">
    <property type="entry name" value="2-oxoacid_DH_actylTfrase"/>
</dbReference>
<dbReference type="EMBL" id="JAQQXQ010000001">
    <property type="protein sequence ID" value="MDC8753312.1"/>
    <property type="molecule type" value="Genomic_DNA"/>
</dbReference>
<gene>
    <name evidence="8" type="ORF">OIK40_01495</name>
</gene>
<evidence type="ECO:0000259" key="7">
    <source>
        <dbReference type="PROSITE" id="PS51826"/>
    </source>
</evidence>
<dbReference type="SUPFAM" id="SSF47005">
    <property type="entry name" value="Peripheral subunit-binding domain of 2-oxo acid dehydrogenase complex"/>
    <property type="match status" value="2"/>
</dbReference>
<dbReference type="PROSITE" id="PS00189">
    <property type="entry name" value="LIPOYL"/>
    <property type="match status" value="1"/>
</dbReference>
<dbReference type="Gene3D" id="3.30.559.10">
    <property type="entry name" value="Chloramphenicol acetyltransferase-like domain"/>
    <property type="match status" value="1"/>
</dbReference>
<dbReference type="InterPro" id="IPR000089">
    <property type="entry name" value="Biotin_lipoyl"/>
</dbReference>
<protein>
    <recommendedName>
        <fullName evidence="4">Dihydrolipoamide acetyltransferase component of pyruvate dehydrogenase complex</fullName>
        <ecNumber evidence="4">2.3.1.-</ecNumber>
    </recommendedName>
</protein>
<evidence type="ECO:0000259" key="6">
    <source>
        <dbReference type="PROSITE" id="PS50968"/>
    </source>
</evidence>
<dbReference type="InterPro" id="IPR003016">
    <property type="entry name" value="2-oxoA_DH_lipoyl-BS"/>
</dbReference>
<accession>A0ABT5JNY7</accession>
<evidence type="ECO:0000313" key="8">
    <source>
        <dbReference type="EMBL" id="MDC8753312.1"/>
    </source>
</evidence>
<proteinExistence type="inferred from homology"/>
<feature type="region of interest" description="Disordered" evidence="5">
    <location>
        <begin position="142"/>
        <end position="170"/>
    </location>
</feature>
<dbReference type="Proteomes" id="UP001216558">
    <property type="component" value="Unassembled WGS sequence"/>
</dbReference>
<evidence type="ECO:0000313" key="9">
    <source>
        <dbReference type="Proteomes" id="UP001216558"/>
    </source>
</evidence>
<dbReference type="InterPro" id="IPR023213">
    <property type="entry name" value="CAT-like_dom_sf"/>
</dbReference>
<dbReference type="Gene3D" id="4.10.320.10">
    <property type="entry name" value="E3-binding domain"/>
    <property type="match status" value="2"/>
</dbReference>
<sequence>MALEIKMPALSPTMEEGTLARWLVKVGDTISSGDIMAEIETDKATMEFEAVDEGVLTEIVVPEGSEGVKVGAVIARLTVEGEDATPAPAPAATPAPAPAAAAEGPAATPTARNLAEQNGIDLASLTGTGPKGKITKEDVEAAIGSGGGSASPAPTPAPAPAAAPAPAPASSGDRIIASPLAKRIAADKGIDLAQVKGTGPNGRIVKDDVENFTPGAAAASAPARAATPAPAPAASAPSAPVAVPTLGGDLDAPYEAQKLNNVRKVIARRLTEAKQTIPHIYLTVDVRLDPLLKLRGELNKSLEADGVKLSVNDLLIKALARALQRVPKCNVSFQGDALFQFSREDISVAVAAPSGLITPVIRDAGRKGLAQISTEMKELANKARDGKLMPQEYQGGTASLSNLGMFGTKQFDAVINPPQAMILAVGAGEQRPYVIDGALGVATVMSVTGSFDHRAIDGADGAQLMQAFQQLVENPMGLVV</sequence>
<evidence type="ECO:0000256" key="1">
    <source>
        <dbReference type="ARBA" id="ARBA00001938"/>
    </source>
</evidence>
<comment type="cofactor">
    <cofactor evidence="1 4">
        <name>(R)-lipoate</name>
        <dbReference type="ChEBI" id="CHEBI:83088"/>
    </cofactor>
</comment>
<dbReference type="RefSeq" id="WP_273675582.1">
    <property type="nucleotide sequence ID" value="NZ_JAQQXQ010000001.1"/>
</dbReference>
<feature type="domain" description="Peripheral subunit-binding (PSBD)" evidence="7">
    <location>
        <begin position="106"/>
        <end position="143"/>
    </location>
</feature>
<evidence type="ECO:0000256" key="3">
    <source>
        <dbReference type="ARBA" id="ARBA00022823"/>
    </source>
</evidence>
<dbReference type="SUPFAM" id="SSF52777">
    <property type="entry name" value="CoA-dependent acyltransferases"/>
    <property type="match status" value="1"/>
</dbReference>
<keyword evidence="9" id="KW-1185">Reference proteome</keyword>
<feature type="domain" description="Lipoyl-binding" evidence="6">
    <location>
        <begin position="2"/>
        <end position="78"/>
    </location>
</feature>
<organism evidence="8 9">
    <name type="scientific">Erythrobacter fulvus</name>
    <dbReference type="NCBI Taxonomy" id="2987523"/>
    <lineage>
        <taxon>Bacteria</taxon>
        <taxon>Pseudomonadati</taxon>
        <taxon>Pseudomonadota</taxon>
        <taxon>Alphaproteobacteria</taxon>
        <taxon>Sphingomonadales</taxon>
        <taxon>Erythrobacteraceae</taxon>
        <taxon>Erythrobacter/Porphyrobacter group</taxon>
        <taxon>Erythrobacter</taxon>
    </lineage>
</organism>
<dbReference type="EC" id="2.3.1.-" evidence="4"/>
<dbReference type="PROSITE" id="PS50968">
    <property type="entry name" value="BIOTINYL_LIPOYL"/>
    <property type="match status" value="1"/>
</dbReference>
<feature type="compositionally biased region" description="Pro residues" evidence="5">
    <location>
        <begin position="87"/>
        <end position="97"/>
    </location>
</feature>
<keyword evidence="4" id="KW-0808">Transferase</keyword>
<dbReference type="PANTHER" id="PTHR23151:SF90">
    <property type="entry name" value="DIHYDROLIPOYLLYSINE-RESIDUE ACETYLTRANSFERASE COMPONENT OF PYRUVATE DEHYDROGENASE COMPLEX, MITOCHONDRIAL-RELATED"/>
    <property type="match status" value="1"/>
</dbReference>
<dbReference type="SUPFAM" id="SSF51230">
    <property type="entry name" value="Single hybrid motif"/>
    <property type="match status" value="1"/>
</dbReference>
<dbReference type="Pfam" id="PF00364">
    <property type="entry name" value="Biotin_lipoyl"/>
    <property type="match status" value="1"/>
</dbReference>
<dbReference type="InterPro" id="IPR045257">
    <property type="entry name" value="E2/Pdx1"/>
</dbReference>
<evidence type="ECO:0000256" key="2">
    <source>
        <dbReference type="ARBA" id="ARBA00007317"/>
    </source>
</evidence>